<dbReference type="AlphaFoldDB" id="A0A4Y2F0L5"/>
<protein>
    <submittedName>
        <fullName evidence="1">Uncharacterized protein</fullName>
    </submittedName>
</protein>
<dbReference type="Proteomes" id="UP000499080">
    <property type="component" value="Unassembled WGS sequence"/>
</dbReference>
<comment type="caution">
    <text evidence="1">The sequence shown here is derived from an EMBL/GenBank/DDBJ whole genome shotgun (WGS) entry which is preliminary data.</text>
</comment>
<organism evidence="1 2">
    <name type="scientific">Araneus ventricosus</name>
    <name type="common">Orbweaver spider</name>
    <name type="synonym">Epeira ventricosa</name>
    <dbReference type="NCBI Taxonomy" id="182803"/>
    <lineage>
        <taxon>Eukaryota</taxon>
        <taxon>Metazoa</taxon>
        <taxon>Ecdysozoa</taxon>
        <taxon>Arthropoda</taxon>
        <taxon>Chelicerata</taxon>
        <taxon>Arachnida</taxon>
        <taxon>Araneae</taxon>
        <taxon>Araneomorphae</taxon>
        <taxon>Entelegynae</taxon>
        <taxon>Araneoidea</taxon>
        <taxon>Araneidae</taxon>
        <taxon>Araneus</taxon>
    </lineage>
</organism>
<sequence length="105" mass="11931">MKKTIVTKCALRLFCRIGTNDKPAGVVCPILSRILHKKVSFSNSASPTILNRPLANRISLFKHLYHFMKGKVINNLGAVEKGLPRVDRFRTLEFQVNGIYNLVHR</sequence>
<evidence type="ECO:0000313" key="1">
    <source>
        <dbReference type="EMBL" id="GBM35082.1"/>
    </source>
</evidence>
<keyword evidence="2" id="KW-1185">Reference proteome</keyword>
<reference evidence="1 2" key="1">
    <citation type="journal article" date="2019" name="Sci. Rep.">
        <title>Orb-weaving spider Araneus ventricosus genome elucidates the spidroin gene catalogue.</title>
        <authorList>
            <person name="Kono N."/>
            <person name="Nakamura H."/>
            <person name="Ohtoshi R."/>
            <person name="Moran D.A.P."/>
            <person name="Shinohara A."/>
            <person name="Yoshida Y."/>
            <person name="Fujiwara M."/>
            <person name="Mori M."/>
            <person name="Tomita M."/>
            <person name="Arakawa K."/>
        </authorList>
    </citation>
    <scope>NUCLEOTIDE SEQUENCE [LARGE SCALE GENOMIC DNA]</scope>
</reference>
<accession>A0A4Y2F0L5</accession>
<name>A0A4Y2F0L5_ARAVE</name>
<gene>
    <name evidence="1" type="ORF">AVEN_203242_1</name>
</gene>
<dbReference type="EMBL" id="BGPR01000774">
    <property type="protein sequence ID" value="GBM35082.1"/>
    <property type="molecule type" value="Genomic_DNA"/>
</dbReference>
<proteinExistence type="predicted"/>
<evidence type="ECO:0000313" key="2">
    <source>
        <dbReference type="Proteomes" id="UP000499080"/>
    </source>
</evidence>